<proteinExistence type="predicted"/>
<protein>
    <submittedName>
        <fullName evidence="2">AAA domain-containing protein, putative AbiEii toxin, Type IV TA system</fullName>
    </submittedName>
</protein>
<dbReference type="InterPro" id="IPR052018">
    <property type="entry name" value="PHP_domain"/>
</dbReference>
<dbReference type="GO" id="GO:0005524">
    <property type="term" value="F:ATP binding"/>
    <property type="evidence" value="ECO:0007669"/>
    <property type="project" value="InterPro"/>
</dbReference>
<dbReference type="AlphaFoldDB" id="A0A450W2W2"/>
<evidence type="ECO:0000313" key="3">
    <source>
        <dbReference type="EMBL" id="VFK29405.1"/>
    </source>
</evidence>
<name>A0A450W2W2_9GAMM</name>
<evidence type="ECO:0000313" key="2">
    <source>
        <dbReference type="EMBL" id="VFK11381.1"/>
    </source>
</evidence>
<dbReference type="GO" id="GO:0016887">
    <property type="term" value="F:ATP hydrolysis activity"/>
    <property type="evidence" value="ECO:0007669"/>
    <property type="project" value="InterPro"/>
</dbReference>
<dbReference type="InterPro" id="IPR054787">
    <property type="entry name" value="TrlF_ATPase"/>
</dbReference>
<dbReference type="NCBIfam" id="NF045780">
    <property type="entry name" value="TrlF_fam_ATP"/>
    <property type="match status" value="1"/>
</dbReference>
<dbReference type="SUPFAM" id="SSF52540">
    <property type="entry name" value="P-loop containing nucleoside triphosphate hydrolases"/>
    <property type="match status" value="1"/>
</dbReference>
<dbReference type="InterPro" id="IPR027417">
    <property type="entry name" value="P-loop_NTPase"/>
</dbReference>
<dbReference type="Gene3D" id="3.20.20.140">
    <property type="entry name" value="Metal-dependent hydrolases"/>
    <property type="match status" value="1"/>
</dbReference>
<dbReference type="GO" id="GO:0035312">
    <property type="term" value="F:5'-3' DNA exonuclease activity"/>
    <property type="evidence" value="ECO:0007669"/>
    <property type="project" value="TreeGrafter"/>
</dbReference>
<dbReference type="PANTHER" id="PTHR42924:SF3">
    <property type="entry name" value="POLYMERASE_HISTIDINOL PHOSPHATASE N-TERMINAL DOMAIN-CONTAINING PROTEIN"/>
    <property type="match status" value="1"/>
</dbReference>
<organism evidence="2">
    <name type="scientific">Candidatus Kentrum sp. LPFa</name>
    <dbReference type="NCBI Taxonomy" id="2126335"/>
    <lineage>
        <taxon>Bacteria</taxon>
        <taxon>Pseudomonadati</taxon>
        <taxon>Pseudomonadota</taxon>
        <taxon>Gammaproteobacteria</taxon>
        <taxon>Candidatus Kentrum</taxon>
    </lineage>
</organism>
<dbReference type="EMBL" id="CAADFM010000053">
    <property type="protein sequence ID" value="VFK11381.1"/>
    <property type="molecule type" value="Genomic_DNA"/>
</dbReference>
<dbReference type="InterPro" id="IPR016195">
    <property type="entry name" value="Pol/histidinol_Pase-like"/>
</dbReference>
<dbReference type="InterPro" id="IPR003959">
    <property type="entry name" value="ATPase_AAA_core"/>
</dbReference>
<feature type="domain" description="ATPase AAA-type core" evidence="1">
    <location>
        <begin position="812"/>
        <end position="870"/>
    </location>
</feature>
<dbReference type="Pfam" id="PF13304">
    <property type="entry name" value="AAA_21"/>
    <property type="match status" value="1"/>
</dbReference>
<dbReference type="GO" id="GO:0004534">
    <property type="term" value="F:5'-3' RNA exonuclease activity"/>
    <property type="evidence" value="ECO:0007669"/>
    <property type="project" value="TreeGrafter"/>
</dbReference>
<dbReference type="SUPFAM" id="SSF89550">
    <property type="entry name" value="PHP domain-like"/>
    <property type="match status" value="1"/>
</dbReference>
<dbReference type="PANTHER" id="PTHR42924">
    <property type="entry name" value="EXONUCLEASE"/>
    <property type="match status" value="1"/>
</dbReference>
<dbReference type="EMBL" id="CAADFP010000086">
    <property type="protein sequence ID" value="VFK29405.1"/>
    <property type="molecule type" value="Genomic_DNA"/>
</dbReference>
<dbReference type="Gene3D" id="3.40.50.300">
    <property type="entry name" value="P-loop containing nucleotide triphosphate hydrolases"/>
    <property type="match status" value="2"/>
</dbReference>
<accession>A0A450W2W2</accession>
<reference evidence="2" key="1">
    <citation type="submission" date="2019-02" db="EMBL/GenBank/DDBJ databases">
        <authorList>
            <person name="Gruber-Vodicka R. H."/>
            <person name="Seah K. B. B."/>
        </authorList>
    </citation>
    <scope>NUCLEOTIDE SEQUENCE</scope>
    <source>
        <strain evidence="2">BECK_S312</strain>
        <strain evidence="3">BECK_S426</strain>
    </source>
</reference>
<evidence type="ECO:0000259" key="1">
    <source>
        <dbReference type="Pfam" id="PF13304"/>
    </source>
</evidence>
<sequence>MQKTDGIGSRWWKFDFHAHTPGSDDYARGDDALQDVQSDEWPERWLESAMQSGLDCVVVTDHNAGGGIDVLQEKNRELHDRETKPDWYRALAIFPGVEITVADSASRVHLLAVFDPECDSRTITGVLGACGITSGFGDSEQTSTTTSFVDTVEVIEKAKGIAIPAHIDGAKGLLHGAVSLTPELKKSLDAVFAAEFIDPHRFDDASPELKKLLARLAKVGGSDAHKPSEIGRYSSWIKMSRPAIEGLRLALLDHEFCVRNQEEDPNHQPDIFLPGLVIQSMRYCGRIEDKPFIAKFHPHFNAIIGGRGAGKSTLLESIRIVSRRDGNLAAEAPRVKAELDKFMENSRDKGVMLDSTRILLEVHRHGKDYRLCWQFDGQGAVLEEQTDIGWQPAEPGDLAARFPITIFSQKQINELAANPRGLLEIIDRSPEVNRAEWQSRWEGMKNRFIELRVRKRECSRQLAQEPQILAKLRDVQNDLRQYEEKGHGEILKQYQRRSQQKNGLPKAEHFNELSGAIRQIVALAELPDFPAHLFHDQDETTAEVRDIHDRTAKTLTEINRSLAALAADVDTLRNRRRDELLASKWFQAIRASETAYEELIKEYQENNSRFTIARYGEWVAQRNRLQQQLNDLDPIRKEIEILEKQIQEILGRLFDLRGGLFQKRSDFIRKVVGKSDLVRMELAPFGDINTVEDEYRALLGLSEGTFAKPIRDRENEQGILWRFCEWLALEIPESDLPQIISDAKSRTLAIAEGRASSKQHAFDNRLKKIMQAQPVAFDALDAWWPEDMLRVRYAKDPASGKFDDLEKGSAGQKAAAILAFLLSHGSEPLVIDQPEDDLDNALIHDLIVRRIHENKHRRQLIIVTHNPNIVVNGDAELVHALQFQGGQVQIDRQGGIEESDIREAICAIMEGGREAFEKRYRRITLEGRGSGEASPQDQ</sequence>
<gene>
    <name evidence="2" type="ORF">BECKLPF1236A_GA0070988_1005313</name>
    <name evidence="3" type="ORF">BECKLPF1236C_GA0070990_1008610</name>
</gene>